<dbReference type="PANTHER" id="PTHR11804:SF84">
    <property type="entry name" value="SACCHAROLYSIN"/>
    <property type="match status" value="1"/>
</dbReference>
<dbReference type="Gene3D" id="1.10.287.830">
    <property type="entry name" value="putative peptidase helix hairpin domain like"/>
    <property type="match status" value="1"/>
</dbReference>
<dbReference type="GO" id="GO:0004222">
    <property type="term" value="F:metalloendopeptidase activity"/>
    <property type="evidence" value="ECO:0007669"/>
    <property type="project" value="UniProtKB-UniRule"/>
</dbReference>
<proteinExistence type="inferred from homology"/>
<feature type="domain" description="Oligopeptidase F N-terminal" evidence="8">
    <location>
        <begin position="117"/>
        <end position="184"/>
    </location>
</feature>
<dbReference type="GO" id="GO:0006508">
    <property type="term" value="P:proteolysis"/>
    <property type="evidence" value="ECO:0007669"/>
    <property type="project" value="UniProtKB-KW"/>
</dbReference>
<dbReference type="KEGG" id="nva:G3M78_00160"/>
<dbReference type="GO" id="GO:0046872">
    <property type="term" value="F:metal ion binding"/>
    <property type="evidence" value="ECO:0007669"/>
    <property type="project" value="UniProtKB-UniRule"/>
</dbReference>
<dbReference type="Pfam" id="PF08439">
    <property type="entry name" value="Peptidase_M3_N"/>
    <property type="match status" value="1"/>
</dbReference>
<evidence type="ECO:0000313" key="10">
    <source>
        <dbReference type="Proteomes" id="UP000594464"/>
    </source>
</evidence>
<evidence type="ECO:0000256" key="4">
    <source>
        <dbReference type="ARBA" id="ARBA00022833"/>
    </source>
</evidence>
<comment type="function">
    <text evidence="6">Has oligopeptidase activity and degrades a variety of small bioactive peptides.</text>
</comment>
<comment type="cofactor">
    <cofactor evidence="6">
        <name>Zn(2+)</name>
        <dbReference type="ChEBI" id="CHEBI:29105"/>
    </cofactor>
    <text evidence="6">Binds 1 zinc ion.</text>
</comment>
<feature type="domain" description="Peptidase M3A/M3B catalytic" evidence="7">
    <location>
        <begin position="206"/>
        <end position="587"/>
    </location>
</feature>
<dbReference type="GO" id="GO:0006518">
    <property type="term" value="P:peptide metabolic process"/>
    <property type="evidence" value="ECO:0007669"/>
    <property type="project" value="TreeGrafter"/>
</dbReference>
<evidence type="ECO:0000259" key="7">
    <source>
        <dbReference type="Pfam" id="PF01432"/>
    </source>
</evidence>
<dbReference type="EC" id="3.4.24.-" evidence="6"/>
<evidence type="ECO:0000256" key="3">
    <source>
        <dbReference type="ARBA" id="ARBA00022801"/>
    </source>
</evidence>
<dbReference type="Gene3D" id="1.20.140.70">
    <property type="entry name" value="Oligopeptidase f, N-terminal domain"/>
    <property type="match status" value="1"/>
</dbReference>
<dbReference type="CDD" id="cd09608">
    <property type="entry name" value="M3B_PepF"/>
    <property type="match status" value="1"/>
</dbReference>
<sequence>MNAPVNYKSRDDIPEDSTWDLSNLYSADDRWEKEVAELESRVEGYAAFKGTFAKGAASIQSCIEFDAECMRQLDRVYTYAHLRNDEDKTKVSRQEQFEKAVNIATRLSQARSFIDSELMSIPADEMAKNLESESLKPYKLYLEKILRYREHTLSEQEEYLLASSMDMARAAREGFDMLDNADLKLGSVTDAEGVETIITHGNFQSLLQSYDRDLRKNSFHTFYEAYQNHSFTYGALLAGSVKKDLFYARARRYSGAREQALFSENISADVYDNLIASVHANLEPLYKYFDIRKRLLKLDELRVYDTLVPLVDNVEWNMSYEDAVEKIDSALQPLGADYVAILKQGLLNQRWVDRYESPGKRSGAYSSGCYDSNPYILMNYREDNINSVYTLIHEAGHSMHSYYSRKNQPYLDADYTIFVAEVASTFNEALLTRKLLEETTDPQMKIYLLCREIDNFRGTLYRQTMFAEFEREIHAAAESGVPLTADYFKSVYKKLLSLYFGRNVTLDECLSLECFRIPHFYFSFYVYKYATGISAAYALADRVSQGGKSELEDYLNFLRSGGSKYPIDLLKDAGVDMTSPQPVDAALTKFSDLVNQLETLTSQST</sequence>
<dbReference type="Gene3D" id="1.10.1370.20">
    <property type="entry name" value="Oligoendopeptidase f, C-terminal domain"/>
    <property type="match status" value="1"/>
</dbReference>
<evidence type="ECO:0000256" key="1">
    <source>
        <dbReference type="ARBA" id="ARBA00022670"/>
    </source>
</evidence>
<accession>A0A7T0G1Y5</accession>
<evidence type="ECO:0000256" key="6">
    <source>
        <dbReference type="RuleBase" id="RU368091"/>
    </source>
</evidence>
<comment type="similarity">
    <text evidence="6">Belongs to the peptidase M3B family.</text>
</comment>
<dbReference type="PANTHER" id="PTHR11804">
    <property type="entry name" value="PROTEASE M3 THIMET OLIGOPEPTIDASE-RELATED"/>
    <property type="match status" value="1"/>
</dbReference>
<protein>
    <recommendedName>
        <fullName evidence="6">Oligopeptidase F</fullName>
        <ecNumber evidence="6">3.4.24.-</ecNumber>
    </recommendedName>
</protein>
<keyword evidence="3 6" id="KW-0378">Hydrolase</keyword>
<keyword evidence="4 6" id="KW-0862">Zinc</keyword>
<name>A0A7T0G1Y5_9BACT</name>
<dbReference type="InterPro" id="IPR045090">
    <property type="entry name" value="Pept_M3A_M3B"/>
</dbReference>
<keyword evidence="5 6" id="KW-0482">Metalloprotease</keyword>
<dbReference type="EMBL" id="CP048620">
    <property type="protein sequence ID" value="QPJ63904.1"/>
    <property type="molecule type" value="Genomic_DNA"/>
</dbReference>
<keyword evidence="1 6" id="KW-0645">Protease</keyword>
<keyword evidence="2 6" id="KW-0479">Metal-binding</keyword>
<organism evidence="9 10">
    <name type="scientific">Candidatus Nitrohelix vancouverensis</name>
    <dbReference type="NCBI Taxonomy" id="2705534"/>
    <lineage>
        <taxon>Bacteria</taxon>
        <taxon>Pseudomonadati</taxon>
        <taxon>Nitrospinota/Tectimicrobiota group</taxon>
        <taxon>Nitrospinota</taxon>
        <taxon>Nitrospinia</taxon>
        <taxon>Nitrospinales</taxon>
        <taxon>Nitrospinaceae</taxon>
        <taxon>Candidatus Nitrohelix</taxon>
    </lineage>
</organism>
<dbReference type="NCBIfam" id="TIGR00181">
    <property type="entry name" value="pepF"/>
    <property type="match status" value="1"/>
</dbReference>
<evidence type="ECO:0000256" key="2">
    <source>
        <dbReference type="ARBA" id="ARBA00022723"/>
    </source>
</evidence>
<evidence type="ECO:0000313" key="9">
    <source>
        <dbReference type="EMBL" id="QPJ63904.1"/>
    </source>
</evidence>
<dbReference type="InterPro" id="IPR004438">
    <property type="entry name" value="Peptidase_M3B"/>
</dbReference>
<dbReference type="AlphaFoldDB" id="A0A7T0G1Y5"/>
<dbReference type="InterPro" id="IPR013647">
    <property type="entry name" value="OligopepF_N_dom"/>
</dbReference>
<dbReference type="Pfam" id="PF01432">
    <property type="entry name" value="Peptidase_M3"/>
    <property type="match status" value="1"/>
</dbReference>
<reference evidence="10" key="1">
    <citation type="submission" date="2020-02" db="EMBL/GenBank/DDBJ databases">
        <title>Genomic and physiological characterization of two novel Nitrospinaceae genera.</title>
        <authorList>
            <person name="Mueller A.J."/>
            <person name="Jung M.-Y."/>
            <person name="Strachan C.R."/>
            <person name="Herbold C.W."/>
            <person name="Kirkegaard R.H."/>
            <person name="Daims H."/>
        </authorList>
    </citation>
    <scope>NUCLEOTIDE SEQUENCE [LARGE SCALE GENOMIC DNA]</scope>
</reference>
<dbReference type="InterPro" id="IPR042088">
    <property type="entry name" value="OligoPept_F_C"/>
</dbReference>
<gene>
    <name evidence="9" type="primary">pepF</name>
    <name evidence="9" type="ORF">G3M78_00160</name>
</gene>
<dbReference type="Proteomes" id="UP000594464">
    <property type="component" value="Chromosome"/>
</dbReference>
<evidence type="ECO:0000256" key="5">
    <source>
        <dbReference type="ARBA" id="ARBA00023049"/>
    </source>
</evidence>
<dbReference type="SUPFAM" id="SSF55486">
    <property type="entry name" value="Metalloproteases ('zincins'), catalytic domain"/>
    <property type="match status" value="1"/>
</dbReference>
<dbReference type="InterPro" id="IPR001567">
    <property type="entry name" value="Pept_M3A_M3B_dom"/>
</dbReference>
<evidence type="ECO:0000259" key="8">
    <source>
        <dbReference type="Pfam" id="PF08439"/>
    </source>
</evidence>